<reference evidence="1 2" key="1">
    <citation type="submission" date="2018-05" db="EMBL/GenBank/DDBJ databases">
        <title>Complete Genome Sequences of Extremely Thermoacidophilic, Metal-Mobilizing Type-Strain Members of the Archaeal Family Sulfolobaceae: Acidianus brierleyi DSM-1651T, Acidianus sulfidivorans DSM-18786T, Metallosphaera hakonensis DSM-7519T, and Metallosphaera prunae DSM-10039T.</title>
        <authorList>
            <person name="Counts J.A."/>
            <person name="Kelly R.M."/>
        </authorList>
    </citation>
    <scope>NUCLEOTIDE SEQUENCE [LARGE SCALE GENOMIC DNA]</scope>
    <source>
        <strain evidence="1 2">HO1-1</strain>
    </source>
</reference>
<reference evidence="2" key="3">
    <citation type="submission" date="2020-03" db="EMBL/GenBank/DDBJ databases">
        <title>Sequencing and Assembly of Multiple Reported Metal-Biooxidizing Members of the Extremely Thermoacidophilic Archaeal Family Sulfolobaceae.</title>
        <authorList>
            <person name="Counts J.A."/>
            <person name="Kelly R.M."/>
        </authorList>
    </citation>
    <scope>NUCLEOTIDE SEQUENCE [LARGE SCALE GENOMIC DNA]</scope>
    <source>
        <strain evidence="2">HO1-1</strain>
    </source>
</reference>
<accession>A0A2U9IWP0</accession>
<dbReference type="OrthoDB" id="36319at2157"/>
<organism evidence="1 2">
    <name type="scientific">Metallosphaera hakonensis JCM 8857 = DSM 7519</name>
    <dbReference type="NCBI Taxonomy" id="1293036"/>
    <lineage>
        <taxon>Archaea</taxon>
        <taxon>Thermoproteota</taxon>
        <taxon>Thermoprotei</taxon>
        <taxon>Sulfolobales</taxon>
        <taxon>Sulfolobaceae</taxon>
        <taxon>Metallosphaera</taxon>
    </lineage>
</organism>
<keyword evidence="2" id="KW-1185">Reference proteome</keyword>
<sequence>MRWVHGSRGWKCDECYLAFTKGIQHENSLGCWKIGIPLSSLNVDLGDLLVLLEEMKVPWKFSRFAFPVSAMSRGILIIYTGSKDEMERVMGELGPLIRRVGSLERKFFDVFVNVEWKGGINYRRGCPEFDKFGDWRSWGKETH</sequence>
<reference evidence="2" key="2">
    <citation type="submission" date="2020-03" db="EMBL/GenBank/DDBJ databases">
        <title>Complete Genome Sequences of Extremely Thermoacidophilic, Metal-Mobilizing Type-Strain Members of the Archaeal Family Sulfolobaceae: Acidianus brierleyi DSM-1651T, Acidianus sulfidivorans DSM-18786T, Metallosphaera hakonensis DSM-7519T, and Metallosphaera prunae DSM-10039T.</title>
        <authorList>
            <person name="Counts J.A."/>
            <person name="Kelly R.M."/>
        </authorList>
    </citation>
    <scope>NUCLEOTIDE SEQUENCE [LARGE SCALE GENOMIC DNA]</scope>
    <source>
        <strain evidence="2">HO1-1</strain>
    </source>
</reference>
<evidence type="ECO:0000313" key="2">
    <source>
        <dbReference type="Proteomes" id="UP000247586"/>
    </source>
</evidence>
<dbReference type="Proteomes" id="UP000247586">
    <property type="component" value="Chromosome"/>
</dbReference>
<evidence type="ECO:0000313" key="1">
    <source>
        <dbReference type="EMBL" id="AWS00470.1"/>
    </source>
</evidence>
<dbReference type="KEGG" id="mhk:DFR87_01020"/>
<protein>
    <submittedName>
        <fullName evidence="1">Uncharacterized protein</fullName>
    </submittedName>
</protein>
<dbReference type="EMBL" id="CP029287">
    <property type="protein sequence ID" value="AWS00470.1"/>
    <property type="molecule type" value="Genomic_DNA"/>
</dbReference>
<dbReference type="AlphaFoldDB" id="A0A2U9IWP0"/>
<name>A0A2U9IWP0_9CREN</name>
<proteinExistence type="predicted"/>
<gene>
    <name evidence="1" type="ORF">DFR87_01020</name>
</gene>